<name>A0ACC1I9B8_9FUNG</name>
<proteinExistence type="predicted"/>
<keyword evidence="2" id="KW-1185">Reference proteome</keyword>
<reference evidence="1" key="1">
    <citation type="submission" date="2022-07" db="EMBL/GenBank/DDBJ databases">
        <title>Phylogenomic reconstructions and comparative analyses of Kickxellomycotina fungi.</title>
        <authorList>
            <person name="Reynolds N.K."/>
            <person name="Stajich J.E."/>
            <person name="Barry K."/>
            <person name="Grigoriev I.V."/>
            <person name="Crous P."/>
            <person name="Smith M.E."/>
        </authorList>
    </citation>
    <scope>NUCLEOTIDE SEQUENCE</scope>
    <source>
        <strain evidence="1">Benny 63K</strain>
    </source>
</reference>
<protein>
    <submittedName>
        <fullName evidence="1">Uncharacterized protein</fullName>
    </submittedName>
</protein>
<evidence type="ECO:0000313" key="2">
    <source>
        <dbReference type="Proteomes" id="UP001150581"/>
    </source>
</evidence>
<organism evidence="1 2">
    <name type="scientific">Kickxella alabastrina</name>
    <dbReference type="NCBI Taxonomy" id="61397"/>
    <lineage>
        <taxon>Eukaryota</taxon>
        <taxon>Fungi</taxon>
        <taxon>Fungi incertae sedis</taxon>
        <taxon>Zoopagomycota</taxon>
        <taxon>Kickxellomycotina</taxon>
        <taxon>Kickxellomycetes</taxon>
        <taxon>Kickxellales</taxon>
        <taxon>Kickxellaceae</taxon>
        <taxon>Kickxella</taxon>
    </lineage>
</organism>
<gene>
    <name evidence="1" type="ORF">LPJ66_007264</name>
</gene>
<dbReference type="Proteomes" id="UP001150581">
    <property type="component" value="Unassembled WGS sequence"/>
</dbReference>
<dbReference type="EMBL" id="JANBPG010001273">
    <property type="protein sequence ID" value="KAJ1890812.1"/>
    <property type="molecule type" value="Genomic_DNA"/>
</dbReference>
<comment type="caution">
    <text evidence="1">The sequence shown here is derived from an EMBL/GenBank/DDBJ whole genome shotgun (WGS) entry which is preliminary data.</text>
</comment>
<evidence type="ECO:0000313" key="1">
    <source>
        <dbReference type="EMBL" id="KAJ1890812.1"/>
    </source>
</evidence>
<sequence length="318" mass="35543">MSMPLSILEIVQACNCVASVESLLQSEDYYRFEIGGKLVGLVSADDIATLRIACSESELPVFEFDTRAKALTFSQWCGDRQSRSDAVAVLLSQMRMTGAWASLAKWRNELYPVYGDSDDNEGIAVMIERAASYNFGIRTFGVHINGITKSESGEIKMWVARRAMTKQTWPGYLDQIVAGGIGNGMGVWESVIKECAEEGGIPENIAQTATQGGMIQYFTRSELGLQPETEFVFDLVLPEGFVPHPTDGEVDEFYLWTLDEVVEKLCLDLFKPNCAVCIVDFLIRHGRLTPENEPDYIEIVENIHCPLPFPMPKYPLKR</sequence>
<accession>A0ACC1I9B8</accession>